<feature type="transmembrane region" description="Helical" evidence="7">
    <location>
        <begin position="192"/>
        <end position="209"/>
    </location>
</feature>
<dbReference type="InterPro" id="IPR000515">
    <property type="entry name" value="MetI-like"/>
</dbReference>
<dbReference type="RefSeq" id="WP_185568912.1">
    <property type="nucleotide sequence ID" value="NZ_JACJTC010000034.1"/>
</dbReference>
<dbReference type="Gene3D" id="1.10.3720.10">
    <property type="entry name" value="MetI-like"/>
    <property type="match status" value="1"/>
</dbReference>
<dbReference type="PROSITE" id="PS50928">
    <property type="entry name" value="ABC_TM1"/>
    <property type="match status" value="1"/>
</dbReference>
<dbReference type="InterPro" id="IPR045621">
    <property type="entry name" value="BPD_transp_1_N"/>
</dbReference>
<evidence type="ECO:0000256" key="6">
    <source>
        <dbReference type="ARBA" id="ARBA00023136"/>
    </source>
</evidence>
<protein>
    <submittedName>
        <fullName evidence="9">ABC transporter permease</fullName>
    </submittedName>
</protein>
<gene>
    <name evidence="9" type="ORF">H6G94_32520</name>
</gene>
<evidence type="ECO:0000256" key="7">
    <source>
        <dbReference type="RuleBase" id="RU363032"/>
    </source>
</evidence>
<name>A0ABR8HLQ3_NOSPU</name>
<comment type="subcellular location">
    <subcellularLocation>
        <location evidence="1 7">Cell membrane</location>
        <topology evidence="1 7">Multi-pass membrane protein</topology>
    </subcellularLocation>
</comment>
<dbReference type="Pfam" id="PF00528">
    <property type="entry name" value="BPD_transp_1"/>
    <property type="match status" value="1"/>
</dbReference>
<dbReference type="PANTHER" id="PTHR43163:SF6">
    <property type="entry name" value="DIPEPTIDE TRANSPORT SYSTEM PERMEASE PROTEIN DPPB-RELATED"/>
    <property type="match status" value="1"/>
</dbReference>
<proteinExistence type="inferred from homology"/>
<dbReference type="EMBL" id="JACJTC010000034">
    <property type="protein sequence ID" value="MBD2615920.1"/>
    <property type="molecule type" value="Genomic_DNA"/>
</dbReference>
<dbReference type="SUPFAM" id="SSF161098">
    <property type="entry name" value="MetI-like"/>
    <property type="match status" value="1"/>
</dbReference>
<evidence type="ECO:0000313" key="9">
    <source>
        <dbReference type="EMBL" id="MBD2615920.1"/>
    </source>
</evidence>
<evidence type="ECO:0000256" key="5">
    <source>
        <dbReference type="ARBA" id="ARBA00022989"/>
    </source>
</evidence>
<organism evidence="9 10">
    <name type="scientific">Nostoc punctiforme FACHB-252</name>
    <dbReference type="NCBI Taxonomy" id="1357509"/>
    <lineage>
        <taxon>Bacteria</taxon>
        <taxon>Bacillati</taxon>
        <taxon>Cyanobacteriota</taxon>
        <taxon>Cyanophyceae</taxon>
        <taxon>Nostocales</taxon>
        <taxon>Nostocaceae</taxon>
        <taxon>Nostoc</taxon>
    </lineage>
</organism>
<feature type="domain" description="ABC transmembrane type-1" evidence="8">
    <location>
        <begin position="101"/>
        <end position="315"/>
    </location>
</feature>
<keyword evidence="6 7" id="KW-0472">Membrane</keyword>
<comment type="similarity">
    <text evidence="7">Belongs to the binding-protein-dependent transport system permease family.</text>
</comment>
<evidence type="ECO:0000256" key="3">
    <source>
        <dbReference type="ARBA" id="ARBA00022475"/>
    </source>
</evidence>
<evidence type="ECO:0000256" key="4">
    <source>
        <dbReference type="ARBA" id="ARBA00022692"/>
    </source>
</evidence>
<accession>A0ABR8HLQ3</accession>
<dbReference type="Proteomes" id="UP000606396">
    <property type="component" value="Unassembled WGS sequence"/>
</dbReference>
<reference evidence="9 10" key="1">
    <citation type="journal article" date="2020" name="ISME J.">
        <title>Comparative genomics reveals insights into cyanobacterial evolution and habitat adaptation.</title>
        <authorList>
            <person name="Chen M.Y."/>
            <person name="Teng W.K."/>
            <person name="Zhao L."/>
            <person name="Hu C.X."/>
            <person name="Zhou Y.K."/>
            <person name="Han B.P."/>
            <person name="Song L.R."/>
            <person name="Shu W.S."/>
        </authorList>
    </citation>
    <scope>NUCLEOTIDE SEQUENCE [LARGE SCALE GENOMIC DNA]</scope>
    <source>
        <strain evidence="9 10">FACHB-252</strain>
    </source>
</reference>
<feature type="transmembrane region" description="Helical" evidence="7">
    <location>
        <begin position="140"/>
        <end position="161"/>
    </location>
</feature>
<dbReference type="PANTHER" id="PTHR43163">
    <property type="entry name" value="DIPEPTIDE TRANSPORT SYSTEM PERMEASE PROTEIN DPPB-RELATED"/>
    <property type="match status" value="1"/>
</dbReference>
<keyword evidence="2 7" id="KW-0813">Transport</keyword>
<keyword evidence="4 7" id="KW-0812">Transmembrane</keyword>
<keyword evidence="5 7" id="KW-1133">Transmembrane helix</keyword>
<evidence type="ECO:0000256" key="1">
    <source>
        <dbReference type="ARBA" id="ARBA00004651"/>
    </source>
</evidence>
<evidence type="ECO:0000256" key="2">
    <source>
        <dbReference type="ARBA" id="ARBA00022448"/>
    </source>
</evidence>
<feature type="transmembrane region" description="Helical" evidence="7">
    <location>
        <begin position="292"/>
        <end position="311"/>
    </location>
</feature>
<sequence>MKNIWRFLLQKFLHFLLLLVALSVISFVLVSLSPVNPVDAYIGADVMRVGAEQRELIAQRWGLDRPMTTRFFLWLGQLLQGNLGTSMTYNQTVSQVIAERFEASLALMGLAWLFSGAFGVLLGVVAGAKEGSLVDRVIRIYAYTLASAPAFWIALLLLIIFSVTLQVTPICCAKPPGILAADVTLWQKLHHLLLPALTLSVIGVANIALHTREKLIEILHSNYALFAYAQGETTTGVVLHHGLRNVALPAITLQFASLGELFGGSVLIEKVFNYPGLGNATVQAALRSDVPLLLGIVFFSATFVFIGNTLADLSYQIIDPRIRFGKSA</sequence>
<dbReference type="InterPro" id="IPR035906">
    <property type="entry name" value="MetI-like_sf"/>
</dbReference>
<dbReference type="Pfam" id="PF19300">
    <property type="entry name" value="BPD_transp_1_N"/>
    <property type="match status" value="1"/>
</dbReference>
<dbReference type="CDD" id="cd06261">
    <property type="entry name" value="TM_PBP2"/>
    <property type="match status" value="1"/>
</dbReference>
<feature type="transmembrane region" description="Helical" evidence="7">
    <location>
        <begin position="105"/>
        <end position="128"/>
    </location>
</feature>
<comment type="caution">
    <text evidence="9">The sequence shown here is derived from an EMBL/GenBank/DDBJ whole genome shotgun (WGS) entry which is preliminary data.</text>
</comment>
<evidence type="ECO:0000259" key="8">
    <source>
        <dbReference type="PROSITE" id="PS50928"/>
    </source>
</evidence>
<evidence type="ECO:0000313" key="10">
    <source>
        <dbReference type="Proteomes" id="UP000606396"/>
    </source>
</evidence>
<keyword evidence="10" id="KW-1185">Reference proteome</keyword>
<keyword evidence="3" id="KW-1003">Cell membrane</keyword>
<feature type="transmembrane region" description="Helical" evidence="7">
    <location>
        <begin position="12"/>
        <end position="32"/>
    </location>
</feature>